<dbReference type="STRING" id="102285.A0A0R3TY91"/>
<name>A0A0R3TY91_RODNA</name>
<evidence type="ECO:0000256" key="4">
    <source>
        <dbReference type="ARBA" id="ARBA00023242"/>
    </source>
</evidence>
<evidence type="ECO:0000259" key="8">
    <source>
        <dbReference type="PROSITE" id="PS50833"/>
    </source>
</evidence>
<evidence type="ECO:0000256" key="7">
    <source>
        <dbReference type="SAM" id="MobiDB-lite"/>
    </source>
</evidence>
<evidence type="ECO:0000256" key="1">
    <source>
        <dbReference type="ARBA" id="ARBA00004604"/>
    </source>
</evidence>
<organism evidence="11">
    <name type="scientific">Rodentolepis nana</name>
    <name type="common">Dwarf tapeworm</name>
    <name type="synonym">Hymenolepis nana</name>
    <dbReference type="NCBI Taxonomy" id="102285"/>
    <lineage>
        <taxon>Eukaryota</taxon>
        <taxon>Metazoa</taxon>
        <taxon>Spiralia</taxon>
        <taxon>Lophotrochozoa</taxon>
        <taxon>Platyhelminthes</taxon>
        <taxon>Cestoda</taxon>
        <taxon>Eucestoda</taxon>
        <taxon>Cyclophyllidea</taxon>
        <taxon>Hymenolepididae</taxon>
        <taxon>Rodentolepis</taxon>
    </lineage>
</organism>
<gene>
    <name evidence="9" type="ORF">HNAJ_LOCUS12814</name>
</gene>
<dbReference type="InterPro" id="IPR039770">
    <property type="entry name" value="Rpf2"/>
</dbReference>
<dbReference type="GO" id="GO:0019843">
    <property type="term" value="F:rRNA binding"/>
    <property type="evidence" value="ECO:0007669"/>
    <property type="project" value="UniProtKB-UniRule"/>
</dbReference>
<dbReference type="OrthoDB" id="407658at2759"/>
<dbReference type="PANTHER" id="PTHR12728:SF0">
    <property type="entry name" value="RIBOSOME PRODUCTION FACTOR 2 HOMOLOG"/>
    <property type="match status" value="1"/>
</dbReference>
<dbReference type="Proteomes" id="UP000278807">
    <property type="component" value="Unassembled WGS sequence"/>
</dbReference>
<feature type="domain" description="Brix" evidence="8">
    <location>
        <begin position="34"/>
        <end position="259"/>
    </location>
</feature>
<dbReference type="GO" id="GO:0000027">
    <property type="term" value="P:ribosomal large subunit assembly"/>
    <property type="evidence" value="ECO:0007669"/>
    <property type="project" value="InterPro"/>
</dbReference>
<keyword evidence="4 6" id="KW-0539">Nucleus</keyword>
<dbReference type="PANTHER" id="PTHR12728">
    <property type="entry name" value="BRIX DOMAIN CONTAINING PROTEIN"/>
    <property type="match status" value="1"/>
</dbReference>
<feature type="region of interest" description="Disordered" evidence="7">
    <location>
        <begin position="318"/>
        <end position="361"/>
    </location>
</feature>
<dbReference type="InterPro" id="IPR007109">
    <property type="entry name" value="Brix"/>
</dbReference>
<keyword evidence="10" id="KW-1185">Reference proteome</keyword>
<accession>A0A0R3TY91</accession>
<evidence type="ECO:0000313" key="9">
    <source>
        <dbReference type="EMBL" id="VDO14176.1"/>
    </source>
</evidence>
<evidence type="ECO:0000256" key="2">
    <source>
        <dbReference type="ARBA" id="ARBA00010782"/>
    </source>
</evidence>
<dbReference type="SMART" id="SM00879">
    <property type="entry name" value="Brix"/>
    <property type="match status" value="1"/>
</dbReference>
<comment type="subcellular location">
    <subcellularLocation>
        <location evidence="1 6">Nucleus</location>
        <location evidence="1 6">Nucleolus</location>
    </subcellularLocation>
</comment>
<sequence>MPATEIDRKISKPKSHKGRKFLADREPKIHENDKHTLIFKGAHTSDIVNSFLTDLASLKSPFARKLQRKNRILPFEDASFIENQCNKYDCSLFVTGMHSKKRPNNIVIGRLHDHEILDMHELGIERYVSLKSLSVKLSYGMKPVLIFSGEAFDESEENQRLKSILIDLFRGPKVSRVNTSGIEYVIHFIMPTPEKLIMRVQTISLKSLKKPTDNSITSEDQTTLEPLQTPWGSYVNIELNEAAPQVDFVIRRRQMPSEDKWKRAMRVPAEVRRKKDKATKNTSMDMYGNRVGQIHLQRETALDVMRPGMSMRTALTGHVKRGFERQQNSNDKLNVKGVQKRRMNNGDVSEEPKSAKRRKAE</sequence>
<reference evidence="9 10" key="2">
    <citation type="submission" date="2018-11" db="EMBL/GenBank/DDBJ databases">
        <authorList>
            <consortium name="Pathogen Informatics"/>
        </authorList>
    </citation>
    <scope>NUCLEOTIDE SEQUENCE [LARGE SCALE GENOMIC DNA]</scope>
</reference>
<evidence type="ECO:0000256" key="3">
    <source>
        <dbReference type="ARBA" id="ARBA00020387"/>
    </source>
</evidence>
<dbReference type="AlphaFoldDB" id="A0A0R3TY91"/>
<dbReference type="GO" id="GO:0000463">
    <property type="term" value="P:maturation of LSU-rRNA from tricistronic rRNA transcript (SSU-rRNA, 5.8S rRNA, LSU-rRNA)"/>
    <property type="evidence" value="ECO:0007669"/>
    <property type="project" value="TreeGrafter"/>
</dbReference>
<evidence type="ECO:0000256" key="6">
    <source>
        <dbReference type="RuleBase" id="RU367086"/>
    </source>
</evidence>
<protein>
    <recommendedName>
        <fullName evidence="3 6">Ribosome production factor 2 homolog</fullName>
    </recommendedName>
    <alternativeName>
        <fullName evidence="5 6">Ribosome biogenesis protein RPF2 homolog</fullName>
    </alternativeName>
</protein>
<evidence type="ECO:0000313" key="10">
    <source>
        <dbReference type="Proteomes" id="UP000278807"/>
    </source>
</evidence>
<proteinExistence type="inferred from homology"/>
<evidence type="ECO:0000313" key="11">
    <source>
        <dbReference type="WBParaSite" id="HNAJ_0001283801-mRNA-1"/>
    </source>
</evidence>
<evidence type="ECO:0000256" key="5">
    <source>
        <dbReference type="ARBA" id="ARBA00030889"/>
    </source>
</evidence>
<dbReference type="GO" id="GO:0005730">
    <property type="term" value="C:nucleolus"/>
    <property type="evidence" value="ECO:0007669"/>
    <property type="project" value="UniProtKB-SubCell"/>
</dbReference>
<dbReference type="Pfam" id="PF04427">
    <property type="entry name" value="Brix"/>
    <property type="match status" value="1"/>
</dbReference>
<reference evidence="11" key="1">
    <citation type="submission" date="2017-02" db="UniProtKB">
        <authorList>
            <consortium name="WormBaseParasite"/>
        </authorList>
    </citation>
    <scope>IDENTIFICATION</scope>
</reference>
<comment type="similarity">
    <text evidence="2 6">Belongs to the RPF2 family.</text>
</comment>
<dbReference type="EMBL" id="UZAE01014686">
    <property type="protein sequence ID" value="VDO14176.1"/>
    <property type="molecule type" value="Genomic_DNA"/>
</dbReference>
<dbReference type="PROSITE" id="PS50833">
    <property type="entry name" value="BRIX"/>
    <property type="match status" value="1"/>
</dbReference>
<dbReference type="WBParaSite" id="HNAJ_0001283801-mRNA-1">
    <property type="protein sequence ID" value="HNAJ_0001283801-mRNA-1"/>
    <property type="gene ID" value="HNAJ_0001283801"/>
</dbReference>